<protein>
    <submittedName>
        <fullName evidence="2">Nuclease (SNase domain protein)</fullName>
    </submittedName>
</protein>
<evidence type="ECO:0000259" key="1">
    <source>
        <dbReference type="PROSITE" id="PS50830"/>
    </source>
</evidence>
<dbReference type="RefSeq" id="WP_013216696.1">
    <property type="nucleotide sequence ID" value="NC_014313.1"/>
</dbReference>
<dbReference type="PANTHER" id="PTHR12302">
    <property type="entry name" value="EBNA2 BINDING PROTEIN P100"/>
    <property type="match status" value="1"/>
</dbReference>
<organism evidence="2 3">
    <name type="scientific">Hyphomicrobium denitrificans (strain ATCC 51888 / DSM 1869 / NCIMB 11706 / TK 0415)</name>
    <dbReference type="NCBI Taxonomy" id="582899"/>
    <lineage>
        <taxon>Bacteria</taxon>
        <taxon>Pseudomonadati</taxon>
        <taxon>Pseudomonadota</taxon>
        <taxon>Alphaproteobacteria</taxon>
        <taxon>Hyphomicrobiales</taxon>
        <taxon>Hyphomicrobiaceae</taxon>
        <taxon>Hyphomicrobium</taxon>
    </lineage>
</organism>
<dbReference type="InterPro" id="IPR035437">
    <property type="entry name" value="SNase_OB-fold_sf"/>
</dbReference>
<gene>
    <name evidence="2" type="ordered locus">Hden_2741</name>
</gene>
<proteinExistence type="predicted"/>
<sequence precursor="true">MNVLASVLSVKLSRTGLSAGAFFAALAVLLLVPAIAVAVTGPSATNDPAIITGQAQVVDGDTLDVGPTRVRLEGIDAPELAQTCRTASGESWDCGKVSAAFLRSLVQHKDLTCDRTGSDVYHRTLAVCIEDGIDINEAMVRAGMAWAFVKYARTYVDVEAEARARQAGVWQGPAEAPWDFRRAGWKVAEATAPGGCAIKGNISSHGHIYHMPWSPWYGRVKIDTARGERWFCSEAEALAAGWRPASPD</sequence>
<evidence type="ECO:0000313" key="2">
    <source>
        <dbReference type="EMBL" id="ADJ24537.1"/>
    </source>
</evidence>
<dbReference type="STRING" id="582899.Hden_2741"/>
<dbReference type="Pfam" id="PF00565">
    <property type="entry name" value="SNase"/>
    <property type="match status" value="1"/>
</dbReference>
<dbReference type="InterPro" id="IPR016071">
    <property type="entry name" value="Staphylococal_nuclease_OB-fold"/>
</dbReference>
<dbReference type="eggNOG" id="COG1525">
    <property type="taxonomic scope" value="Bacteria"/>
</dbReference>
<dbReference type="SMART" id="SM00318">
    <property type="entry name" value="SNc"/>
    <property type="match status" value="1"/>
</dbReference>
<name>D8JTY9_HYPDA</name>
<keyword evidence="3" id="KW-1185">Reference proteome</keyword>
<dbReference type="AlphaFoldDB" id="D8JTY9"/>
<dbReference type="SUPFAM" id="SSF50199">
    <property type="entry name" value="Staphylococcal nuclease"/>
    <property type="match status" value="1"/>
</dbReference>
<dbReference type="Proteomes" id="UP000002033">
    <property type="component" value="Chromosome"/>
</dbReference>
<dbReference type="PROSITE" id="PS50830">
    <property type="entry name" value="TNASE_3"/>
    <property type="match status" value="1"/>
</dbReference>
<feature type="domain" description="TNase-like" evidence="1">
    <location>
        <begin position="56"/>
        <end position="172"/>
    </location>
</feature>
<evidence type="ECO:0000313" key="3">
    <source>
        <dbReference type="Proteomes" id="UP000002033"/>
    </source>
</evidence>
<reference evidence="3" key="1">
    <citation type="journal article" date="2011" name="J. Bacteriol.">
        <title>Genome sequences of eight morphologically diverse alphaproteobacteria.</title>
        <authorList>
            <consortium name="US DOE Joint Genome Institute"/>
            <person name="Brown P.J."/>
            <person name="Kysela D.T."/>
            <person name="Buechlein A."/>
            <person name="Hemmerich C."/>
            <person name="Brun Y.V."/>
        </authorList>
    </citation>
    <scope>NUCLEOTIDE SEQUENCE [LARGE SCALE GENOMIC DNA]</scope>
    <source>
        <strain evidence="3">ATCC 51888 / DSM 1869 / NCIB 11706 / TK 0415</strain>
    </source>
</reference>
<dbReference type="PANTHER" id="PTHR12302:SF26">
    <property type="entry name" value="BLR1266 PROTEIN"/>
    <property type="match status" value="1"/>
</dbReference>
<dbReference type="EMBL" id="CP002083">
    <property type="protein sequence ID" value="ADJ24537.1"/>
    <property type="molecule type" value="Genomic_DNA"/>
</dbReference>
<dbReference type="Gene3D" id="2.40.50.90">
    <property type="match status" value="1"/>
</dbReference>
<accession>D8JTY9</accession>
<dbReference type="KEGG" id="hdn:Hden_2741"/>
<dbReference type="HOGENOM" id="CLU_046484_2_0_5"/>